<organism evidence="2">
    <name type="scientific">Bionectria ochroleuca</name>
    <name type="common">Gliocladium roseum</name>
    <dbReference type="NCBI Taxonomy" id="29856"/>
    <lineage>
        <taxon>Eukaryota</taxon>
        <taxon>Fungi</taxon>
        <taxon>Dikarya</taxon>
        <taxon>Ascomycota</taxon>
        <taxon>Pezizomycotina</taxon>
        <taxon>Sordariomycetes</taxon>
        <taxon>Hypocreomycetidae</taxon>
        <taxon>Hypocreales</taxon>
        <taxon>Bionectriaceae</taxon>
        <taxon>Clonostachys</taxon>
    </lineage>
</organism>
<evidence type="ECO:0000313" key="2">
    <source>
        <dbReference type="EMBL" id="CEO53696.1"/>
    </source>
</evidence>
<dbReference type="AlphaFoldDB" id="A0A0B7KG53"/>
<sequence length="269" mass="29841">MAARSRWVTGNLSYRDRSFRVLVSPTPVTFAERRSILQVLEQHGPIEVFKRTPNYHANFISVAKNPETANKLLAASPMTYTLEQADSPDLSFSDLAQPRRLDGTKPTINASRSGVNQTATNEERRTFQINIYAERDYNHAGTFANTQLHQSWPKTLAQGETFMSSTLAQSLPNNVAKAGLSRWDGDADTRTPIPKITSRRTVNNWVPRKIQHAAEEMDAQRQLKAKLLGGARRATRSSSHTGNTPDKGNESPGGPRGLPTNHQSAHLDT</sequence>
<proteinExistence type="predicted"/>
<reference evidence="2" key="1">
    <citation type="submission" date="2015-01" db="EMBL/GenBank/DDBJ databases">
        <authorList>
            <person name="Durling Mikael"/>
        </authorList>
    </citation>
    <scope>NUCLEOTIDE SEQUENCE</scope>
</reference>
<feature type="compositionally biased region" description="Polar residues" evidence="1">
    <location>
        <begin position="106"/>
        <end position="120"/>
    </location>
</feature>
<feature type="compositionally biased region" description="Polar residues" evidence="1">
    <location>
        <begin position="236"/>
        <end position="246"/>
    </location>
</feature>
<feature type="region of interest" description="Disordered" evidence="1">
    <location>
        <begin position="228"/>
        <end position="269"/>
    </location>
</feature>
<feature type="region of interest" description="Disordered" evidence="1">
    <location>
        <begin position="99"/>
        <end position="121"/>
    </location>
</feature>
<name>A0A0B7KG53_BIOOC</name>
<dbReference type="EMBL" id="CDPU01000037">
    <property type="protein sequence ID" value="CEO53696.1"/>
    <property type="molecule type" value="Genomic_DNA"/>
</dbReference>
<protein>
    <recommendedName>
        <fullName evidence="3">Pal1-like protein</fullName>
    </recommendedName>
</protein>
<evidence type="ECO:0000256" key="1">
    <source>
        <dbReference type="SAM" id="MobiDB-lite"/>
    </source>
</evidence>
<evidence type="ECO:0008006" key="3">
    <source>
        <dbReference type="Google" id="ProtNLM"/>
    </source>
</evidence>
<feature type="compositionally biased region" description="Polar residues" evidence="1">
    <location>
        <begin position="260"/>
        <end position="269"/>
    </location>
</feature>
<accession>A0A0B7KG53</accession>
<gene>
    <name evidence="2" type="ORF">BN869_000009754_1</name>
</gene>